<reference evidence="6 7" key="1">
    <citation type="submission" date="2019-07" db="EMBL/GenBank/DDBJ databases">
        <title>WGS assembly of Gossypium mustelinum.</title>
        <authorList>
            <person name="Chen Z.J."/>
            <person name="Sreedasyam A."/>
            <person name="Ando A."/>
            <person name="Song Q."/>
            <person name="De L."/>
            <person name="Hulse-Kemp A."/>
            <person name="Ding M."/>
            <person name="Ye W."/>
            <person name="Kirkbride R."/>
            <person name="Jenkins J."/>
            <person name="Plott C."/>
            <person name="Lovell J."/>
            <person name="Lin Y.-M."/>
            <person name="Vaughn R."/>
            <person name="Liu B."/>
            <person name="Li W."/>
            <person name="Simpson S."/>
            <person name="Scheffler B."/>
            <person name="Saski C."/>
            <person name="Grover C."/>
            <person name="Hu G."/>
            <person name="Conover J."/>
            <person name="Carlson J."/>
            <person name="Shu S."/>
            <person name="Boston L."/>
            <person name="Williams M."/>
            <person name="Peterson D."/>
            <person name="Mcgee K."/>
            <person name="Jones D."/>
            <person name="Wendel J."/>
            <person name="Stelly D."/>
            <person name="Grimwood J."/>
            <person name="Schmutz J."/>
        </authorList>
    </citation>
    <scope>NUCLEOTIDE SEQUENCE [LARGE SCALE GENOMIC DNA]</scope>
    <source>
        <strain evidence="6">1408120.09</strain>
    </source>
</reference>
<keyword evidence="2" id="KW-0449">Lipoprotein</keyword>
<name>A0A5D2ZL88_GOSMU</name>
<keyword evidence="3 4" id="KW-0732">Signal</keyword>
<dbReference type="GO" id="GO:0005886">
    <property type="term" value="C:plasma membrane"/>
    <property type="evidence" value="ECO:0007669"/>
    <property type="project" value="UniProtKB-SubCell"/>
</dbReference>
<dbReference type="InterPro" id="IPR012946">
    <property type="entry name" value="X8"/>
</dbReference>
<keyword evidence="2" id="KW-0336">GPI-anchor</keyword>
<accession>A0A5D2ZL88</accession>
<dbReference type="EMBL" id="CM017639">
    <property type="protein sequence ID" value="TYJ39352.1"/>
    <property type="molecule type" value="Genomic_DNA"/>
</dbReference>
<dbReference type="Proteomes" id="UP000323597">
    <property type="component" value="Chromosome A04"/>
</dbReference>
<evidence type="ECO:0000313" key="6">
    <source>
        <dbReference type="EMBL" id="TYJ39352.1"/>
    </source>
</evidence>
<dbReference type="PANTHER" id="PTHR31044:SF57">
    <property type="entry name" value="CARBOHYDRATE-BINDING X8 DOMAIN SUPERFAMILY PROTEIN"/>
    <property type="match status" value="1"/>
</dbReference>
<evidence type="ECO:0000259" key="5">
    <source>
        <dbReference type="SMART" id="SM00768"/>
    </source>
</evidence>
<dbReference type="AlphaFoldDB" id="A0A5D2ZL88"/>
<dbReference type="Pfam" id="PF07983">
    <property type="entry name" value="X8"/>
    <property type="match status" value="1"/>
</dbReference>
<dbReference type="GO" id="GO:0098552">
    <property type="term" value="C:side of membrane"/>
    <property type="evidence" value="ECO:0007669"/>
    <property type="project" value="UniProtKB-KW"/>
</dbReference>
<evidence type="ECO:0000256" key="3">
    <source>
        <dbReference type="ARBA" id="ARBA00022729"/>
    </source>
</evidence>
<dbReference type="PANTHER" id="PTHR31044">
    <property type="entry name" value="BETA-1,3 GLUCANASE"/>
    <property type="match status" value="1"/>
</dbReference>
<evidence type="ECO:0000256" key="2">
    <source>
        <dbReference type="ARBA" id="ARBA00022622"/>
    </source>
</evidence>
<evidence type="ECO:0000313" key="7">
    <source>
        <dbReference type="Proteomes" id="UP000323597"/>
    </source>
</evidence>
<feature type="chain" id="PRO_5023111972" description="X8 domain-containing protein" evidence="4">
    <location>
        <begin position="36"/>
        <end position="108"/>
    </location>
</feature>
<feature type="signal peptide" evidence="4">
    <location>
        <begin position="1"/>
        <end position="35"/>
    </location>
</feature>
<organism evidence="6 7">
    <name type="scientific">Gossypium mustelinum</name>
    <name type="common">Cotton</name>
    <name type="synonym">Gossypium caicoense</name>
    <dbReference type="NCBI Taxonomy" id="34275"/>
    <lineage>
        <taxon>Eukaryota</taxon>
        <taxon>Viridiplantae</taxon>
        <taxon>Streptophyta</taxon>
        <taxon>Embryophyta</taxon>
        <taxon>Tracheophyta</taxon>
        <taxon>Spermatophyta</taxon>
        <taxon>Magnoliopsida</taxon>
        <taxon>eudicotyledons</taxon>
        <taxon>Gunneridae</taxon>
        <taxon>Pentapetalae</taxon>
        <taxon>rosids</taxon>
        <taxon>malvids</taxon>
        <taxon>Malvales</taxon>
        <taxon>Malvaceae</taxon>
        <taxon>Malvoideae</taxon>
        <taxon>Gossypium</taxon>
    </lineage>
</organism>
<dbReference type="Gene3D" id="1.20.58.1040">
    <property type="match status" value="1"/>
</dbReference>
<protein>
    <recommendedName>
        <fullName evidence="5">X8 domain-containing protein</fullName>
    </recommendedName>
</protein>
<dbReference type="SMART" id="SM00768">
    <property type="entry name" value="X8"/>
    <property type="match status" value="1"/>
</dbReference>
<gene>
    <name evidence="6" type="ORF">E1A91_A04G064100v1</name>
</gene>
<sequence length="108" mass="12209">MRYVFLCSLLCFAPLSFRMGKHLSFFLLLFSFISGNSFDNINYACSKVDCQIIQKGCPCFNPDNLINHASIAMNLYYQSMGRNVWNCDFKGSGLIVISDPSYGNCLYA</sequence>
<keyword evidence="7" id="KW-1185">Reference proteome</keyword>
<dbReference type="InterPro" id="IPR044788">
    <property type="entry name" value="X8_dom_prot"/>
</dbReference>
<proteinExistence type="predicted"/>
<keyword evidence="2" id="KW-0325">Glycoprotein</keyword>
<dbReference type="GO" id="GO:0009506">
    <property type="term" value="C:plasmodesma"/>
    <property type="evidence" value="ECO:0007669"/>
    <property type="project" value="UniProtKB-ARBA"/>
</dbReference>
<evidence type="ECO:0000256" key="1">
    <source>
        <dbReference type="ARBA" id="ARBA00004609"/>
    </source>
</evidence>
<evidence type="ECO:0000256" key="4">
    <source>
        <dbReference type="SAM" id="SignalP"/>
    </source>
</evidence>
<keyword evidence="2" id="KW-0472">Membrane</keyword>
<comment type="subcellular location">
    <subcellularLocation>
        <location evidence="1">Cell membrane</location>
        <topology evidence="1">Lipid-anchor</topology>
        <topology evidence="1">GPI-anchor</topology>
    </subcellularLocation>
</comment>
<feature type="domain" description="X8" evidence="5">
    <location>
        <begin position="34"/>
        <end position="107"/>
    </location>
</feature>